<reference evidence="1" key="1">
    <citation type="submission" date="2022-06" db="EMBL/GenBank/DDBJ databases">
        <title>Uncovering the hologenomic basis of an extraordinary plant invasion.</title>
        <authorList>
            <person name="Bieker V.C."/>
            <person name="Martin M.D."/>
            <person name="Gilbert T."/>
            <person name="Hodgins K."/>
            <person name="Battlay P."/>
            <person name="Petersen B."/>
            <person name="Wilson J."/>
        </authorList>
    </citation>
    <scope>NUCLEOTIDE SEQUENCE</scope>
    <source>
        <strain evidence="1">AA19_3_7</strain>
        <tissue evidence="1">Leaf</tissue>
    </source>
</reference>
<gene>
    <name evidence="1" type="ORF">M8C21_008708</name>
</gene>
<evidence type="ECO:0000313" key="2">
    <source>
        <dbReference type="Proteomes" id="UP001206925"/>
    </source>
</evidence>
<comment type="caution">
    <text evidence="1">The sequence shown here is derived from an EMBL/GenBank/DDBJ whole genome shotgun (WGS) entry which is preliminary data.</text>
</comment>
<accession>A0AAD5D0W0</accession>
<dbReference type="EMBL" id="JAMZMK010006005">
    <property type="protein sequence ID" value="KAI7751057.1"/>
    <property type="molecule type" value="Genomic_DNA"/>
</dbReference>
<evidence type="ECO:0000313" key="1">
    <source>
        <dbReference type="EMBL" id="KAI7751057.1"/>
    </source>
</evidence>
<proteinExistence type="predicted"/>
<keyword evidence="2" id="KW-1185">Reference proteome</keyword>
<organism evidence="1 2">
    <name type="scientific">Ambrosia artemisiifolia</name>
    <name type="common">Common ragweed</name>
    <dbReference type="NCBI Taxonomy" id="4212"/>
    <lineage>
        <taxon>Eukaryota</taxon>
        <taxon>Viridiplantae</taxon>
        <taxon>Streptophyta</taxon>
        <taxon>Embryophyta</taxon>
        <taxon>Tracheophyta</taxon>
        <taxon>Spermatophyta</taxon>
        <taxon>Magnoliopsida</taxon>
        <taxon>eudicotyledons</taxon>
        <taxon>Gunneridae</taxon>
        <taxon>Pentapetalae</taxon>
        <taxon>asterids</taxon>
        <taxon>campanulids</taxon>
        <taxon>Asterales</taxon>
        <taxon>Asteraceae</taxon>
        <taxon>Asteroideae</taxon>
        <taxon>Heliantheae alliance</taxon>
        <taxon>Heliantheae</taxon>
        <taxon>Ambrosia</taxon>
    </lineage>
</organism>
<dbReference type="AlphaFoldDB" id="A0AAD5D0W0"/>
<name>A0AAD5D0W0_AMBAR</name>
<sequence>MVRPADIRSFGDGSTKSYYTIHNGVGSRLCSSG</sequence>
<dbReference type="Proteomes" id="UP001206925">
    <property type="component" value="Unassembled WGS sequence"/>
</dbReference>
<protein>
    <submittedName>
        <fullName evidence="1">Uncharacterized protein</fullName>
    </submittedName>
</protein>